<evidence type="ECO:0000313" key="11">
    <source>
        <dbReference type="EnsemblMetazoa" id="AALFPA23_024192.P36057"/>
    </source>
</evidence>
<evidence type="ECO:0000313" key="12">
    <source>
        <dbReference type="Proteomes" id="UP000069940"/>
    </source>
</evidence>
<comment type="subcellular location">
    <subcellularLocation>
        <location evidence="1">Cell membrane</location>
        <topology evidence="1">Multi-pass membrane protein</topology>
    </subcellularLocation>
</comment>
<evidence type="ECO:0000256" key="9">
    <source>
        <dbReference type="ARBA" id="ARBA00023224"/>
    </source>
</evidence>
<accession>A0ABM2A3T7</accession>
<evidence type="ECO:0008006" key="13">
    <source>
        <dbReference type="Google" id="ProtNLM"/>
    </source>
</evidence>
<dbReference type="InterPro" id="IPR004117">
    <property type="entry name" value="7tm6_olfct_rcpt"/>
</dbReference>
<protein>
    <recommendedName>
        <fullName evidence="13">Odorant receptor</fullName>
    </recommendedName>
</protein>
<keyword evidence="5" id="KW-0552">Olfaction</keyword>
<evidence type="ECO:0000256" key="6">
    <source>
        <dbReference type="ARBA" id="ARBA00022989"/>
    </source>
</evidence>
<evidence type="ECO:0000256" key="2">
    <source>
        <dbReference type="ARBA" id="ARBA00022475"/>
    </source>
</evidence>
<reference evidence="11" key="2">
    <citation type="submission" date="2025-05" db="UniProtKB">
        <authorList>
            <consortium name="EnsemblMetazoa"/>
        </authorList>
    </citation>
    <scope>IDENTIFICATION</scope>
    <source>
        <strain evidence="11">Foshan</strain>
    </source>
</reference>
<feature type="transmembrane region" description="Helical" evidence="10">
    <location>
        <begin position="219"/>
        <end position="241"/>
    </location>
</feature>
<feature type="transmembrane region" description="Helical" evidence="10">
    <location>
        <begin position="50"/>
        <end position="72"/>
    </location>
</feature>
<feature type="transmembrane region" description="Helical" evidence="10">
    <location>
        <begin position="194"/>
        <end position="213"/>
    </location>
</feature>
<dbReference type="RefSeq" id="XP_062712130.1">
    <property type="nucleotide sequence ID" value="XM_062856146.1"/>
</dbReference>
<evidence type="ECO:0000256" key="5">
    <source>
        <dbReference type="ARBA" id="ARBA00022725"/>
    </source>
</evidence>
<name>A0ABM2A3T7_AEDAL</name>
<evidence type="ECO:0000256" key="3">
    <source>
        <dbReference type="ARBA" id="ARBA00022606"/>
    </source>
</evidence>
<dbReference type="Proteomes" id="UP000069940">
    <property type="component" value="Unassembled WGS sequence"/>
</dbReference>
<evidence type="ECO:0000256" key="8">
    <source>
        <dbReference type="ARBA" id="ARBA00023170"/>
    </source>
</evidence>
<keyword evidence="7 10" id="KW-0472">Membrane</keyword>
<evidence type="ECO:0000256" key="4">
    <source>
        <dbReference type="ARBA" id="ARBA00022692"/>
    </source>
</evidence>
<reference evidence="12" key="1">
    <citation type="journal article" date="2015" name="Proc. Natl. Acad. Sci. U.S.A.">
        <title>Genome sequence of the Asian Tiger mosquito, Aedes albopictus, reveals insights into its biology, genetics, and evolution.</title>
        <authorList>
            <person name="Chen X.G."/>
            <person name="Jiang X."/>
            <person name="Gu J."/>
            <person name="Xu M."/>
            <person name="Wu Y."/>
            <person name="Deng Y."/>
            <person name="Zhang C."/>
            <person name="Bonizzoni M."/>
            <person name="Dermauw W."/>
            <person name="Vontas J."/>
            <person name="Armbruster P."/>
            <person name="Huang X."/>
            <person name="Yang Y."/>
            <person name="Zhang H."/>
            <person name="He W."/>
            <person name="Peng H."/>
            <person name="Liu Y."/>
            <person name="Wu K."/>
            <person name="Chen J."/>
            <person name="Lirakis M."/>
            <person name="Topalis P."/>
            <person name="Van Leeuwen T."/>
            <person name="Hall A.B."/>
            <person name="Jiang X."/>
            <person name="Thorpe C."/>
            <person name="Mueller R.L."/>
            <person name="Sun C."/>
            <person name="Waterhouse R.M."/>
            <person name="Yan G."/>
            <person name="Tu Z.J."/>
            <person name="Fang X."/>
            <person name="James A.A."/>
        </authorList>
    </citation>
    <scope>NUCLEOTIDE SEQUENCE [LARGE SCALE GENOMIC DNA]</scope>
    <source>
        <strain evidence="12">Foshan</strain>
    </source>
</reference>
<feature type="transmembrane region" description="Helical" evidence="10">
    <location>
        <begin position="18"/>
        <end position="38"/>
    </location>
</feature>
<keyword evidence="4 10" id="KW-0812">Transmembrane</keyword>
<keyword evidence="8" id="KW-0675">Receptor</keyword>
<keyword evidence="3" id="KW-0716">Sensory transduction</keyword>
<evidence type="ECO:0000256" key="7">
    <source>
        <dbReference type="ARBA" id="ARBA00023136"/>
    </source>
</evidence>
<dbReference type="PANTHER" id="PTHR21137:SF35">
    <property type="entry name" value="ODORANT RECEPTOR 19A-RELATED"/>
    <property type="match status" value="1"/>
</dbReference>
<sequence length="329" mass="38178">MGAYDSRPCTEWNSPGELIGVFSLFLALVMINSRAILMDYTEGRVRSYRLIRRFFLVLEWLFFWDQLILYMFGVNEERQYSVPDNISRLGPRVKLTFDILICSNHLMFSSIYASILTIMNTLFMAFSTELENIVLKCNGIFERVDKQMDGTIGMHENILGSKFCNILKRELNMIAARHAELIEQVATMRTLLKISFLLIFYTEMAFIGCALFYAKMQGLTMNTVIVVCYVSAILMECYWFCRLTDILNHTNHEIGYALYNLNWPEKFCDMPNSRKEYLEIRATLLVIMMRAQQNLGITCGGMFEMSAAAFHELMKMIYSCLMFLLSVTT</sequence>
<evidence type="ECO:0000256" key="1">
    <source>
        <dbReference type="ARBA" id="ARBA00004651"/>
    </source>
</evidence>
<keyword evidence="9" id="KW-0807">Transducer</keyword>
<organism evidence="11 12">
    <name type="scientific">Aedes albopictus</name>
    <name type="common">Asian tiger mosquito</name>
    <name type="synonym">Stegomyia albopicta</name>
    <dbReference type="NCBI Taxonomy" id="7160"/>
    <lineage>
        <taxon>Eukaryota</taxon>
        <taxon>Metazoa</taxon>
        <taxon>Ecdysozoa</taxon>
        <taxon>Arthropoda</taxon>
        <taxon>Hexapoda</taxon>
        <taxon>Insecta</taxon>
        <taxon>Pterygota</taxon>
        <taxon>Neoptera</taxon>
        <taxon>Endopterygota</taxon>
        <taxon>Diptera</taxon>
        <taxon>Nematocera</taxon>
        <taxon>Culicoidea</taxon>
        <taxon>Culicidae</taxon>
        <taxon>Culicinae</taxon>
        <taxon>Aedini</taxon>
        <taxon>Aedes</taxon>
        <taxon>Stegomyia</taxon>
    </lineage>
</organism>
<feature type="transmembrane region" description="Helical" evidence="10">
    <location>
        <begin position="106"/>
        <end position="126"/>
    </location>
</feature>
<dbReference type="GeneID" id="109426304"/>
<evidence type="ECO:0000256" key="10">
    <source>
        <dbReference type="SAM" id="Phobius"/>
    </source>
</evidence>
<dbReference type="Pfam" id="PF02949">
    <property type="entry name" value="7tm_6"/>
    <property type="match status" value="1"/>
</dbReference>
<keyword evidence="12" id="KW-1185">Reference proteome</keyword>
<dbReference type="PANTHER" id="PTHR21137">
    <property type="entry name" value="ODORANT RECEPTOR"/>
    <property type="match status" value="1"/>
</dbReference>
<dbReference type="EnsemblMetazoa" id="AALFPA23_024192.R36057">
    <property type="protein sequence ID" value="AALFPA23_024192.P36057"/>
    <property type="gene ID" value="AALFPA23_024192"/>
</dbReference>
<proteinExistence type="predicted"/>
<keyword evidence="6 10" id="KW-1133">Transmembrane helix</keyword>
<keyword evidence="2" id="KW-1003">Cell membrane</keyword>